<dbReference type="InterPro" id="IPR027417">
    <property type="entry name" value="P-loop_NTPase"/>
</dbReference>
<evidence type="ECO:0000313" key="13">
    <source>
        <dbReference type="EMBL" id="PWK59006.1"/>
    </source>
</evidence>
<dbReference type="GO" id="GO:0005737">
    <property type="term" value="C:cytoplasm"/>
    <property type="evidence" value="ECO:0007669"/>
    <property type="project" value="UniProtKB-SubCell"/>
</dbReference>
<keyword evidence="8 10" id="KW-0694">RNA-binding</keyword>
<dbReference type="Proteomes" id="UP000245390">
    <property type="component" value="Unassembled WGS sequence"/>
</dbReference>
<dbReference type="PROSITE" id="PS50936">
    <property type="entry name" value="ENGC_GTPASE"/>
    <property type="match status" value="1"/>
</dbReference>
<feature type="binding site" evidence="10">
    <location>
        <position position="285"/>
    </location>
    <ligand>
        <name>Zn(2+)</name>
        <dbReference type="ChEBI" id="CHEBI:29105"/>
    </ligand>
</feature>
<gene>
    <name evidence="10" type="primary">rsgA</name>
    <name evidence="13" type="ORF">C8D95_101827</name>
</gene>
<keyword evidence="3 10" id="KW-0479">Metal-binding</keyword>
<proteinExistence type="inferred from homology"/>
<feature type="binding site" evidence="10">
    <location>
        <position position="290"/>
    </location>
    <ligand>
        <name>Zn(2+)</name>
        <dbReference type="ChEBI" id="CHEBI:29105"/>
    </ligand>
</feature>
<evidence type="ECO:0000256" key="9">
    <source>
        <dbReference type="ARBA" id="ARBA00023134"/>
    </source>
</evidence>
<dbReference type="Pfam" id="PF03193">
    <property type="entry name" value="RsgA_GTPase"/>
    <property type="match status" value="1"/>
</dbReference>
<feature type="domain" description="EngC GTPase" evidence="11">
    <location>
        <begin position="113"/>
        <end position="260"/>
    </location>
</feature>
<dbReference type="PROSITE" id="PS51721">
    <property type="entry name" value="G_CP"/>
    <property type="match status" value="1"/>
</dbReference>
<dbReference type="GO" id="GO:0003924">
    <property type="term" value="F:GTPase activity"/>
    <property type="evidence" value="ECO:0007669"/>
    <property type="project" value="UniProtKB-UniRule"/>
</dbReference>
<evidence type="ECO:0000256" key="1">
    <source>
        <dbReference type="ARBA" id="ARBA00022490"/>
    </source>
</evidence>
<dbReference type="KEGG" id="salo:EF888_05570"/>
<evidence type="ECO:0000256" key="4">
    <source>
        <dbReference type="ARBA" id="ARBA00022730"/>
    </source>
</evidence>
<dbReference type="GO" id="GO:0005525">
    <property type="term" value="F:GTP binding"/>
    <property type="evidence" value="ECO:0007669"/>
    <property type="project" value="UniProtKB-UniRule"/>
</dbReference>
<evidence type="ECO:0000256" key="10">
    <source>
        <dbReference type="HAMAP-Rule" id="MF_01820"/>
    </source>
</evidence>
<dbReference type="GO" id="GO:0042274">
    <property type="term" value="P:ribosomal small subunit biogenesis"/>
    <property type="evidence" value="ECO:0007669"/>
    <property type="project" value="UniProtKB-UniRule"/>
</dbReference>
<feature type="binding site" evidence="10">
    <location>
        <begin position="152"/>
        <end position="155"/>
    </location>
    <ligand>
        <name>GTP</name>
        <dbReference type="ChEBI" id="CHEBI:37565"/>
    </ligand>
</feature>
<dbReference type="InterPro" id="IPR010914">
    <property type="entry name" value="RsgA_GTPase_dom"/>
</dbReference>
<dbReference type="CDD" id="cd01854">
    <property type="entry name" value="YjeQ_EngC"/>
    <property type="match status" value="1"/>
</dbReference>
<dbReference type="GO" id="GO:0019843">
    <property type="term" value="F:rRNA binding"/>
    <property type="evidence" value="ECO:0007669"/>
    <property type="project" value="UniProtKB-KW"/>
</dbReference>
<evidence type="ECO:0000256" key="3">
    <source>
        <dbReference type="ARBA" id="ARBA00022723"/>
    </source>
</evidence>
<keyword evidence="4 10" id="KW-0699">rRNA-binding</keyword>
<keyword evidence="14" id="KW-1185">Reference proteome</keyword>
<dbReference type="Gene3D" id="3.40.50.300">
    <property type="entry name" value="P-loop containing nucleotide triphosphate hydrolases"/>
    <property type="match status" value="1"/>
</dbReference>
<dbReference type="EC" id="3.6.1.-" evidence="10"/>
<accession>A0A316GGG3</accession>
<dbReference type="EMBL" id="QGGV01000001">
    <property type="protein sequence ID" value="PWK59006.1"/>
    <property type="molecule type" value="Genomic_DNA"/>
</dbReference>
<keyword evidence="9 10" id="KW-0342">GTP-binding</keyword>
<sequence length="355" mass="39615">MTRDYSLIFGSGSQRFDVPPLTRLGWQTVFARQTDADEMVAFPPVRVLEVHRSGLIVRGEDLDETLPPRADVTVGDWLLFDRERPSDSRLLDRKSLFRRRAAGHDRQSQLIAANVDTVFVVTSCNRDFNVARLERYLALAFEAGSDPVIVLTKADLSEEQDRFEREAQAISDKVPVLTVDARTPAVREALKPWLGLGRTVAFLGTSGVGKSTLVNALLGEDKVETGAVREDDSRGRHTTTRRQLLFTEEGSGVVDTPGMRELQLSDVGAGLSELFGDIEDLATQCKFRDCAHETEPGCAVRAAMEAGVLDEPRMARWKKLVAEDRHNTESLAERHARERKFGKLVKEVVKDKRSK</sequence>
<dbReference type="HAMAP" id="MF_01820">
    <property type="entry name" value="GTPase_RsgA"/>
    <property type="match status" value="1"/>
</dbReference>
<feature type="domain" description="CP-type G" evidence="12">
    <location>
        <begin position="104"/>
        <end position="262"/>
    </location>
</feature>
<comment type="similarity">
    <text evidence="10">Belongs to the TRAFAC class YlqF/YawG GTPase family. RsgA subfamily.</text>
</comment>
<evidence type="ECO:0000256" key="2">
    <source>
        <dbReference type="ARBA" id="ARBA00022517"/>
    </source>
</evidence>
<evidence type="ECO:0000256" key="6">
    <source>
        <dbReference type="ARBA" id="ARBA00022801"/>
    </source>
</evidence>
<protein>
    <recommendedName>
        <fullName evidence="10">Small ribosomal subunit biogenesis GTPase RsgA</fullName>
        <ecNumber evidence="10">3.6.1.-</ecNumber>
    </recommendedName>
</protein>
<feature type="binding site" evidence="10">
    <location>
        <begin position="204"/>
        <end position="212"/>
    </location>
    <ligand>
        <name>GTP</name>
        <dbReference type="ChEBI" id="CHEBI:37565"/>
    </ligand>
</feature>
<comment type="subunit">
    <text evidence="10">Monomer. Associates with 30S ribosomal subunit, binds 16S rRNA.</text>
</comment>
<dbReference type="AlphaFoldDB" id="A0A316GGG3"/>
<keyword evidence="6 10" id="KW-0378">Hydrolase</keyword>
<dbReference type="InterPro" id="IPR004881">
    <property type="entry name" value="Ribosome_biogen_GTPase_RsgA"/>
</dbReference>
<keyword evidence="7 10" id="KW-0862">Zinc</keyword>
<keyword evidence="2 10" id="KW-0690">Ribosome biogenesis</keyword>
<comment type="caution">
    <text evidence="13">The sequence shown here is derived from an EMBL/GenBank/DDBJ whole genome shotgun (WGS) entry which is preliminary data.</text>
</comment>
<evidence type="ECO:0000259" key="11">
    <source>
        <dbReference type="PROSITE" id="PS50936"/>
    </source>
</evidence>
<keyword evidence="1 10" id="KW-0963">Cytoplasm</keyword>
<dbReference type="PANTHER" id="PTHR32120">
    <property type="entry name" value="SMALL RIBOSOMAL SUBUNIT BIOGENESIS GTPASE RSGA"/>
    <property type="match status" value="1"/>
</dbReference>
<name>A0A316GGG3_9RHOB</name>
<dbReference type="GO" id="GO:0046872">
    <property type="term" value="F:metal ion binding"/>
    <property type="evidence" value="ECO:0007669"/>
    <property type="project" value="UniProtKB-KW"/>
</dbReference>
<reference evidence="13 14" key="1">
    <citation type="submission" date="2018-05" db="EMBL/GenBank/DDBJ databases">
        <title>Genomic Encyclopedia of Type Strains, Phase IV (KMG-IV): sequencing the most valuable type-strain genomes for metagenomic binning, comparative biology and taxonomic classification.</title>
        <authorList>
            <person name="Goeker M."/>
        </authorList>
    </citation>
    <scope>NUCLEOTIDE SEQUENCE [LARGE SCALE GENOMIC DNA]</scope>
    <source>
        <strain evidence="13 14">DSM 103371</strain>
    </source>
</reference>
<evidence type="ECO:0000256" key="7">
    <source>
        <dbReference type="ARBA" id="ARBA00022833"/>
    </source>
</evidence>
<evidence type="ECO:0000256" key="5">
    <source>
        <dbReference type="ARBA" id="ARBA00022741"/>
    </source>
</evidence>
<feature type="binding site" evidence="10">
    <location>
        <position position="298"/>
    </location>
    <ligand>
        <name>Zn(2+)</name>
        <dbReference type="ChEBI" id="CHEBI:29105"/>
    </ligand>
</feature>
<dbReference type="Gene3D" id="1.10.40.50">
    <property type="entry name" value="Probable gtpase engc, domain 3"/>
    <property type="match status" value="1"/>
</dbReference>
<dbReference type="NCBIfam" id="TIGR00157">
    <property type="entry name" value="ribosome small subunit-dependent GTPase A"/>
    <property type="match status" value="1"/>
</dbReference>
<dbReference type="SUPFAM" id="SSF52540">
    <property type="entry name" value="P-loop containing nucleoside triphosphate hydrolases"/>
    <property type="match status" value="1"/>
</dbReference>
<evidence type="ECO:0000313" key="14">
    <source>
        <dbReference type="Proteomes" id="UP000245390"/>
    </source>
</evidence>
<dbReference type="InterPro" id="IPR030378">
    <property type="entry name" value="G_CP_dom"/>
</dbReference>
<keyword evidence="5 10" id="KW-0547">Nucleotide-binding</keyword>
<organism evidence="13 14">
    <name type="scientific">Silicimonas algicola</name>
    <dbReference type="NCBI Taxonomy" id="1826607"/>
    <lineage>
        <taxon>Bacteria</taxon>
        <taxon>Pseudomonadati</taxon>
        <taxon>Pseudomonadota</taxon>
        <taxon>Alphaproteobacteria</taxon>
        <taxon>Rhodobacterales</taxon>
        <taxon>Paracoccaceae</taxon>
    </lineage>
</organism>
<feature type="binding site" evidence="10">
    <location>
        <position position="292"/>
    </location>
    <ligand>
        <name>Zn(2+)</name>
        <dbReference type="ChEBI" id="CHEBI:29105"/>
    </ligand>
</feature>
<evidence type="ECO:0000256" key="8">
    <source>
        <dbReference type="ARBA" id="ARBA00022884"/>
    </source>
</evidence>
<dbReference type="RefSeq" id="WP_109757837.1">
    <property type="nucleotide sequence ID" value="NZ_CP034588.1"/>
</dbReference>
<dbReference type="OrthoDB" id="9809485at2"/>
<comment type="subcellular location">
    <subcellularLocation>
        <location evidence="10">Cytoplasm</location>
    </subcellularLocation>
</comment>
<dbReference type="PANTHER" id="PTHR32120:SF10">
    <property type="entry name" value="SMALL RIBOSOMAL SUBUNIT BIOGENESIS GTPASE RSGA"/>
    <property type="match status" value="1"/>
</dbReference>
<comment type="function">
    <text evidence="10">One of several proteins that assist in the late maturation steps of the functional core of the 30S ribosomal subunit. Helps release RbfA from mature subunits. May play a role in the assembly of ribosomal proteins into the subunit. Circularly permuted GTPase that catalyzes slow GTP hydrolysis, GTPase activity is stimulated by the 30S ribosomal subunit.</text>
</comment>
<comment type="cofactor">
    <cofactor evidence="10">
        <name>Zn(2+)</name>
        <dbReference type="ChEBI" id="CHEBI:29105"/>
    </cofactor>
    <text evidence="10">Binds 1 zinc ion per subunit.</text>
</comment>
<evidence type="ECO:0000259" key="12">
    <source>
        <dbReference type="PROSITE" id="PS51721"/>
    </source>
</evidence>